<dbReference type="Pfam" id="PF01532">
    <property type="entry name" value="Glyco_hydro_47"/>
    <property type="match status" value="1"/>
</dbReference>
<evidence type="ECO:0000256" key="2">
    <source>
        <dbReference type="ARBA" id="ARBA00004922"/>
    </source>
</evidence>
<name>A0A0G4GJZ3_VITBC</name>
<keyword evidence="6" id="KW-0479">Metal-binding</keyword>
<keyword evidence="4 8" id="KW-0378">Hydrolase</keyword>
<dbReference type="PRINTS" id="PR00747">
    <property type="entry name" value="GLYHDRLASE47"/>
</dbReference>
<dbReference type="InterPro" id="IPR001382">
    <property type="entry name" value="Glyco_hydro_47"/>
</dbReference>
<evidence type="ECO:0000256" key="8">
    <source>
        <dbReference type="RuleBase" id="RU361193"/>
    </source>
</evidence>
<dbReference type="InterPro" id="IPR012341">
    <property type="entry name" value="6hp_glycosidase-like_sf"/>
</dbReference>
<dbReference type="GO" id="GO:0005783">
    <property type="term" value="C:endoplasmic reticulum"/>
    <property type="evidence" value="ECO:0007669"/>
    <property type="project" value="TreeGrafter"/>
</dbReference>
<dbReference type="Gene3D" id="1.50.10.10">
    <property type="match status" value="1"/>
</dbReference>
<dbReference type="Proteomes" id="UP000041254">
    <property type="component" value="Unassembled WGS sequence"/>
</dbReference>
<sequence>MEEYSTDWELAMDEMFEQLVKMDNSGAVTVVAAPGGFSDPSNLEMEHLACFAPGMVILGQRELEMAKAKEIQWMKQAEAITQACFLPYYLSATGVGRERFVFRSADPSAPVEFDPNRGDRRYLLRPEAIESVYLMWYFTGETKYREWGATMWKGIRSSCRGKFGYAILRDTNDPESQEDATESFFMAETLKYFYLLFSERETLDLSKWVLNTEAHPLIRRDRV</sequence>
<feature type="disulfide bond" evidence="7">
    <location>
        <begin position="50"/>
        <end position="84"/>
    </location>
</feature>
<dbReference type="SUPFAM" id="SSF48225">
    <property type="entry name" value="Seven-hairpin glycosidases"/>
    <property type="match status" value="1"/>
</dbReference>
<dbReference type="InterPro" id="IPR050749">
    <property type="entry name" value="Glycosyl_Hydrolase_47"/>
</dbReference>
<evidence type="ECO:0000256" key="1">
    <source>
        <dbReference type="ARBA" id="ARBA00001913"/>
    </source>
</evidence>
<dbReference type="STRING" id="1169540.A0A0G4GJZ3"/>
<dbReference type="InParanoid" id="A0A0G4GJZ3"/>
<evidence type="ECO:0000313" key="9">
    <source>
        <dbReference type="EMBL" id="CEM30272.1"/>
    </source>
</evidence>
<proteinExistence type="inferred from homology"/>
<evidence type="ECO:0000256" key="5">
    <source>
        <dbReference type="ARBA" id="ARBA00023157"/>
    </source>
</evidence>
<dbReference type="GO" id="GO:0016020">
    <property type="term" value="C:membrane"/>
    <property type="evidence" value="ECO:0007669"/>
    <property type="project" value="InterPro"/>
</dbReference>
<accession>A0A0G4GJZ3</accession>
<comment type="pathway">
    <text evidence="2">Protein modification; protein glycosylation.</text>
</comment>
<organism evidence="9 10">
    <name type="scientific">Vitrella brassicaformis (strain CCMP3155)</name>
    <dbReference type="NCBI Taxonomy" id="1169540"/>
    <lineage>
        <taxon>Eukaryota</taxon>
        <taxon>Sar</taxon>
        <taxon>Alveolata</taxon>
        <taxon>Colpodellida</taxon>
        <taxon>Vitrellaceae</taxon>
        <taxon>Vitrella</taxon>
    </lineage>
</organism>
<dbReference type="GO" id="GO:0005975">
    <property type="term" value="P:carbohydrate metabolic process"/>
    <property type="evidence" value="ECO:0007669"/>
    <property type="project" value="InterPro"/>
</dbReference>
<keyword evidence="5 7" id="KW-1015">Disulfide bond</keyword>
<dbReference type="PANTHER" id="PTHR11742">
    <property type="entry name" value="MANNOSYL-OLIGOSACCHARIDE ALPHA-1,2-MANNOSIDASE-RELATED"/>
    <property type="match status" value="1"/>
</dbReference>
<keyword evidence="6" id="KW-0106">Calcium</keyword>
<reference evidence="9 10" key="1">
    <citation type="submission" date="2014-11" db="EMBL/GenBank/DDBJ databases">
        <authorList>
            <person name="Zhu J."/>
            <person name="Qi W."/>
            <person name="Song R."/>
        </authorList>
    </citation>
    <scope>NUCLEOTIDE SEQUENCE [LARGE SCALE GENOMIC DNA]</scope>
</reference>
<dbReference type="OrthoDB" id="8118055at2759"/>
<keyword evidence="10" id="KW-1185">Reference proteome</keyword>
<evidence type="ECO:0000256" key="3">
    <source>
        <dbReference type="ARBA" id="ARBA00007658"/>
    </source>
</evidence>
<gene>
    <name evidence="9" type="ORF">Vbra_18043</name>
</gene>
<comment type="similarity">
    <text evidence="3 8">Belongs to the glycosyl hydrolase 47 family.</text>
</comment>
<evidence type="ECO:0000256" key="6">
    <source>
        <dbReference type="PIRSR" id="PIRSR601382-2"/>
    </source>
</evidence>
<dbReference type="GO" id="GO:0005509">
    <property type="term" value="F:calcium ion binding"/>
    <property type="evidence" value="ECO:0007669"/>
    <property type="project" value="InterPro"/>
</dbReference>
<dbReference type="EMBL" id="CDMY01000694">
    <property type="protein sequence ID" value="CEM30272.1"/>
    <property type="molecule type" value="Genomic_DNA"/>
</dbReference>
<evidence type="ECO:0000313" key="10">
    <source>
        <dbReference type="Proteomes" id="UP000041254"/>
    </source>
</evidence>
<dbReference type="VEuPathDB" id="CryptoDB:Vbra_18043"/>
<dbReference type="GO" id="GO:0004571">
    <property type="term" value="F:mannosyl-oligosaccharide 1,2-alpha-mannosidase activity"/>
    <property type="evidence" value="ECO:0007669"/>
    <property type="project" value="InterPro"/>
</dbReference>
<dbReference type="OMA" id="IGRTCHE"/>
<dbReference type="PhylomeDB" id="A0A0G4GJZ3"/>
<feature type="binding site" evidence="6">
    <location>
        <position position="212"/>
    </location>
    <ligand>
        <name>Ca(2+)</name>
        <dbReference type="ChEBI" id="CHEBI:29108"/>
    </ligand>
</feature>
<protein>
    <recommendedName>
        <fullName evidence="8">alpha-1,2-Mannosidase</fullName>
        <ecNumber evidence="8">3.2.1.-</ecNumber>
    </recommendedName>
</protein>
<keyword evidence="8" id="KW-0326">Glycosidase</keyword>
<dbReference type="AlphaFoldDB" id="A0A0G4GJZ3"/>
<evidence type="ECO:0000256" key="4">
    <source>
        <dbReference type="ARBA" id="ARBA00022801"/>
    </source>
</evidence>
<comment type="cofactor">
    <cofactor evidence="1 6">
        <name>Ca(2+)</name>
        <dbReference type="ChEBI" id="CHEBI:29108"/>
    </cofactor>
</comment>
<dbReference type="InterPro" id="IPR036026">
    <property type="entry name" value="Seven-hairpin_glycosidases"/>
</dbReference>
<evidence type="ECO:0000256" key="7">
    <source>
        <dbReference type="PIRSR" id="PIRSR601382-3"/>
    </source>
</evidence>
<dbReference type="EC" id="3.2.1.-" evidence="8"/>